<dbReference type="EMBL" id="RHHQ01000014">
    <property type="protein sequence ID" value="RNB85462.1"/>
    <property type="molecule type" value="Genomic_DNA"/>
</dbReference>
<keyword evidence="4" id="KW-0804">Transcription</keyword>
<keyword evidence="1" id="KW-0547">Nucleotide-binding</keyword>
<dbReference type="OrthoDB" id="9771372at2"/>
<sequence>MKVSEAWDNPFYRYDHGQFHVKIKLSWLFSPTTLHLFRVRILDLFHYNIFACMERYDNEGGFWTMSMSLYNRISNNQKSMRQSWEKFICEGIIEDRVPPFLAQSWSIDKQLHIDPYLPKLPLVNDESYLHNNKPLLTAVEDTLKEFSFYLESSSSAIHFNNPEGVLAIQYGDLNAIEKLRKFNNVTGGKLDQQSCGTTAVSLALKNKRPFFTSGADHFVHIFHDCGCFAIPLLNKRNNELLGVLDISGPEHIFNDYVFALTHSTALAIEKRLEQYYMEKDALLLDYYINRCSHDRSSLLAINTDKQIFRCSERASSLLGGQPANWIGHSASALSIPKLREYMRVCEEEIEFYDILPNEVAARIVLQRILHQGEFIGWIVQLFSLTQRADKVTAGKCFPFEEIIGSSPAIQHVIQKAKKICGSQANILILGESGTGKELFARAIHFNSDRKNGPFISVNCGAIPKELIASELFGHEEGAFSGAKKGGEKGKFELANKGTIFLDEIGELPLEQQVYLLRVLQEREFYRLGGKQLIPLDVRIIAATNVDLEKAVRNKHFREDLYFRLNVINLRLPTLSERGQGDVVRLVNHFFSFYCRQERKNVTLTNEALEFLGTYTWRGNVREVENTVHRIVVLADNKQITVHDVHDALDHFEQQVAGNNENTTDNMEIKPLTMDEVERMEVVRTLIRNNGNISKSSKELNISRPTLYRKIDKYQIMKDKIIQ</sequence>
<dbReference type="Gene3D" id="1.10.8.60">
    <property type="match status" value="1"/>
</dbReference>
<dbReference type="Gene3D" id="3.30.450.40">
    <property type="match status" value="1"/>
</dbReference>
<dbReference type="PROSITE" id="PS50045">
    <property type="entry name" value="SIGMA54_INTERACT_4"/>
    <property type="match status" value="1"/>
</dbReference>
<protein>
    <submittedName>
        <fullName evidence="6">Sigma-54-dependent Fis family transcriptional regulator</fullName>
    </submittedName>
</protein>
<dbReference type="PROSITE" id="PS00675">
    <property type="entry name" value="SIGMA54_INTERACT_1"/>
    <property type="match status" value="1"/>
</dbReference>
<organism evidence="6 7">
    <name type="scientific">Brevibacillus fluminis</name>
    <dbReference type="NCBI Taxonomy" id="511487"/>
    <lineage>
        <taxon>Bacteria</taxon>
        <taxon>Bacillati</taxon>
        <taxon>Bacillota</taxon>
        <taxon>Bacilli</taxon>
        <taxon>Bacillales</taxon>
        <taxon>Paenibacillaceae</taxon>
        <taxon>Brevibacillus</taxon>
    </lineage>
</organism>
<dbReference type="InterPro" id="IPR025943">
    <property type="entry name" value="Sigma_54_int_dom_ATP-bd_2"/>
</dbReference>
<dbReference type="GO" id="GO:0006355">
    <property type="term" value="P:regulation of DNA-templated transcription"/>
    <property type="evidence" value="ECO:0007669"/>
    <property type="project" value="InterPro"/>
</dbReference>
<comment type="caution">
    <text evidence="6">The sequence shown here is derived from an EMBL/GenBank/DDBJ whole genome shotgun (WGS) entry which is preliminary data.</text>
</comment>
<dbReference type="PROSITE" id="PS00676">
    <property type="entry name" value="SIGMA54_INTERACT_2"/>
    <property type="match status" value="1"/>
</dbReference>
<dbReference type="InterPro" id="IPR029016">
    <property type="entry name" value="GAF-like_dom_sf"/>
</dbReference>
<dbReference type="Pfam" id="PF00158">
    <property type="entry name" value="Sigma54_activat"/>
    <property type="match status" value="1"/>
</dbReference>
<keyword evidence="2" id="KW-0067">ATP-binding</keyword>
<dbReference type="Pfam" id="PF02954">
    <property type="entry name" value="HTH_8"/>
    <property type="match status" value="1"/>
</dbReference>
<dbReference type="PANTHER" id="PTHR32071">
    <property type="entry name" value="TRANSCRIPTIONAL REGULATORY PROTEIN"/>
    <property type="match status" value="1"/>
</dbReference>
<dbReference type="InterPro" id="IPR009057">
    <property type="entry name" value="Homeodomain-like_sf"/>
</dbReference>
<evidence type="ECO:0000256" key="1">
    <source>
        <dbReference type="ARBA" id="ARBA00022741"/>
    </source>
</evidence>
<evidence type="ECO:0000256" key="2">
    <source>
        <dbReference type="ARBA" id="ARBA00022840"/>
    </source>
</evidence>
<evidence type="ECO:0000256" key="3">
    <source>
        <dbReference type="ARBA" id="ARBA00023015"/>
    </source>
</evidence>
<dbReference type="CDD" id="cd00009">
    <property type="entry name" value="AAA"/>
    <property type="match status" value="1"/>
</dbReference>
<keyword evidence="3" id="KW-0805">Transcription regulation</keyword>
<feature type="domain" description="Sigma-54 factor interaction" evidence="5">
    <location>
        <begin position="402"/>
        <end position="632"/>
    </location>
</feature>
<keyword evidence="7" id="KW-1185">Reference proteome</keyword>
<dbReference type="RefSeq" id="WP_122919467.1">
    <property type="nucleotide sequence ID" value="NZ_RHHQ01000014.1"/>
</dbReference>
<dbReference type="InterPro" id="IPR003593">
    <property type="entry name" value="AAA+_ATPase"/>
</dbReference>
<dbReference type="Gene3D" id="3.40.50.300">
    <property type="entry name" value="P-loop containing nucleotide triphosphate hydrolases"/>
    <property type="match status" value="1"/>
</dbReference>
<proteinExistence type="predicted"/>
<dbReference type="SUPFAM" id="SSF46689">
    <property type="entry name" value="Homeodomain-like"/>
    <property type="match status" value="1"/>
</dbReference>
<dbReference type="GO" id="GO:0005524">
    <property type="term" value="F:ATP binding"/>
    <property type="evidence" value="ECO:0007669"/>
    <property type="project" value="UniProtKB-KW"/>
</dbReference>
<evidence type="ECO:0000259" key="5">
    <source>
        <dbReference type="PROSITE" id="PS50045"/>
    </source>
</evidence>
<accession>A0A3M8DBP8</accession>
<dbReference type="Proteomes" id="UP000271031">
    <property type="component" value="Unassembled WGS sequence"/>
</dbReference>
<dbReference type="PANTHER" id="PTHR32071:SF57">
    <property type="entry name" value="C4-DICARBOXYLATE TRANSPORT TRANSCRIPTIONAL REGULATORY PROTEIN DCTD"/>
    <property type="match status" value="1"/>
</dbReference>
<dbReference type="SUPFAM" id="SSF52540">
    <property type="entry name" value="P-loop containing nucleoside triphosphate hydrolases"/>
    <property type="match status" value="1"/>
</dbReference>
<evidence type="ECO:0000256" key="4">
    <source>
        <dbReference type="ARBA" id="ARBA00023163"/>
    </source>
</evidence>
<dbReference type="SMART" id="SM00382">
    <property type="entry name" value="AAA"/>
    <property type="match status" value="1"/>
</dbReference>
<reference evidence="6 7" key="1">
    <citation type="submission" date="2018-10" db="EMBL/GenBank/DDBJ databases">
        <title>Phylogenomics of Brevibacillus.</title>
        <authorList>
            <person name="Dunlap C."/>
        </authorList>
    </citation>
    <scope>NUCLEOTIDE SEQUENCE [LARGE SCALE GENOMIC DNA]</scope>
    <source>
        <strain evidence="6 7">JCM 15716</strain>
    </source>
</reference>
<dbReference type="InterPro" id="IPR058031">
    <property type="entry name" value="AAA_lid_NorR"/>
</dbReference>
<dbReference type="FunFam" id="3.40.50.300:FF:000006">
    <property type="entry name" value="DNA-binding transcriptional regulator NtrC"/>
    <property type="match status" value="1"/>
</dbReference>
<dbReference type="AlphaFoldDB" id="A0A3M8DBP8"/>
<gene>
    <name evidence="6" type="ORF">EDM56_18835</name>
</gene>
<dbReference type="InterPro" id="IPR025662">
    <property type="entry name" value="Sigma_54_int_dom_ATP-bd_1"/>
</dbReference>
<name>A0A3M8DBP8_9BACL</name>
<dbReference type="Gene3D" id="1.10.10.60">
    <property type="entry name" value="Homeodomain-like"/>
    <property type="match status" value="1"/>
</dbReference>
<evidence type="ECO:0000313" key="6">
    <source>
        <dbReference type="EMBL" id="RNB85462.1"/>
    </source>
</evidence>
<dbReference type="Pfam" id="PF25601">
    <property type="entry name" value="AAA_lid_14"/>
    <property type="match status" value="1"/>
</dbReference>
<dbReference type="InterPro" id="IPR027417">
    <property type="entry name" value="P-loop_NTPase"/>
</dbReference>
<dbReference type="GO" id="GO:0043565">
    <property type="term" value="F:sequence-specific DNA binding"/>
    <property type="evidence" value="ECO:0007669"/>
    <property type="project" value="InterPro"/>
</dbReference>
<dbReference type="InterPro" id="IPR002197">
    <property type="entry name" value="HTH_Fis"/>
</dbReference>
<evidence type="ECO:0000313" key="7">
    <source>
        <dbReference type="Proteomes" id="UP000271031"/>
    </source>
</evidence>
<dbReference type="InterPro" id="IPR002078">
    <property type="entry name" value="Sigma_54_int"/>
</dbReference>